<dbReference type="GO" id="GO:0016787">
    <property type="term" value="F:hydrolase activity"/>
    <property type="evidence" value="ECO:0007669"/>
    <property type="project" value="UniProtKB-KW"/>
</dbReference>
<dbReference type="SUPFAM" id="SSF53474">
    <property type="entry name" value="alpha/beta-Hydrolases"/>
    <property type="match status" value="1"/>
</dbReference>
<dbReference type="KEGG" id="mlil:QLS71_018655"/>
<dbReference type="EMBL" id="CP155618">
    <property type="protein sequence ID" value="XBL14318.1"/>
    <property type="molecule type" value="Genomic_DNA"/>
</dbReference>
<dbReference type="Pfam" id="PF20434">
    <property type="entry name" value="BD-FAE"/>
    <property type="match status" value="1"/>
</dbReference>
<evidence type="ECO:0000313" key="3">
    <source>
        <dbReference type="EMBL" id="XBL14318.1"/>
    </source>
</evidence>
<name>A0AAU7EG89_9FLAO</name>
<evidence type="ECO:0000313" key="4">
    <source>
        <dbReference type="Proteomes" id="UP001224325"/>
    </source>
</evidence>
<evidence type="ECO:0000256" key="1">
    <source>
        <dbReference type="ARBA" id="ARBA00022801"/>
    </source>
</evidence>
<dbReference type="InterPro" id="IPR050300">
    <property type="entry name" value="GDXG_lipolytic_enzyme"/>
</dbReference>
<accession>A0AAU7EG89</accession>
<reference evidence="3" key="1">
    <citation type="submission" date="2024-04" db="EMBL/GenBank/DDBJ databases">
        <title>Mariniflexile litorale, isolated from the shallow sediments of the Sea of Japan.</title>
        <authorList>
            <person name="Romanenko L."/>
            <person name="Isaeva M."/>
        </authorList>
    </citation>
    <scope>NUCLEOTIDE SEQUENCE [LARGE SCALE GENOMIC DNA]</scope>
    <source>
        <strain evidence="3">KMM 9835</strain>
    </source>
</reference>
<feature type="domain" description="BD-FAE-like" evidence="2">
    <location>
        <begin position="48"/>
        <end position="164"/>
    </location>
</feature>
<dbReference type="InterPro" id="IPR049492">
    <property type="entry name" value="BD-FAE-like_dom"/>
</dbReference>
<dbReference type="PANTHER" id="PTHR48081">
    <property type="entry name" value="AB HYDROLASE SUPERFAMILY PROTEIN C4A8.06C"/>
    <property type="match status" value="1"/>
</dbReference>
<sequence>MNQKIITIFILFSSFITMAQSRYIDRVFDSISSKTFTYSIRDKDTLKLDIYQPVNDSILSRPLFVIIHGGGFTSGERNDNSLIYLAENIAKKGFVVASVDYRLVKNKPINCSYPATDKVKAFSNAAEDLLNALQYLVKRKNTFLIDDSKIILFGVSAGGETALNIIYNREVVVKNKELYKDIRPAGVISLSGAIFKPDLITKENAVPTVLYHGINDKVVPYNTSSHQSCLPTSPGFLLLSGSKNISEKLEINNTSFLLYSYLNKGHDIFNLPIDDFYQAFIFMNKTVFNKKFYQAKITQ</sequence>
<dbReference type="RefSeq" id="WP_308992216.1">
    <property type="nucleotide sequence ID" value="NZ_CP155618.1"/>
</dbReference>
<evidence type="ECO:0000259" key="2">
    <source>
        <dbReference type="Pfam" id="PF20434"/>
    </source>
</evidence>
<dbReference type="Gene3D" id="3.40.50.1820">
    <property type="entry name" value="alpha/beta hydrolase"/>
    <property type="match status" value="1"/>
</dbReference>
<keyword evidence="1" id="KW-0378">Hydrolase</keyword>
<organism evidence="3 4">
    <name type="scientific">Mariniflexile litorale</name>
    <dbReference type="NCBI Taxonomy" id="3045158"/>
    <lineage>
        <taxon>Bacteria</taxon>
        <taxon>Pseudomonadati</taxon>
        <taxon>Bacteroidota</taxon>
        <taxon>Flavobacteriia</taxon>
        <taxon>Flavobacteriales</taxon>
        <taxon>Flavobacteriaceae</taxon>
        <taxon>Mariniflexile</taxon>
    </lineage>
</organism>
<dbReference type="InterPro" id="IPR029058">
    <property type="entry name" value="AB_hydrolase_fold"/>
</dbReference>
<keyword evidence="4" id="KW-1185">Reference proteome</keyword>
<dbReference type="AlphaFoldDB" id="A0AAU7EG89"/>
<gene>
    <name evidence="3" type="ORF">QLS71_018655</name>
</gene>
<protein>
    <submittedName>
        <fullName evidence="3">Carboxylesterase family protein</fullName>
    </submittedName>
</protein>
<dbReference type="Proteomes" id="UP001224325">
    <property type="component" value="Chromosome"/>
</dbReference>
<proteinExistence type="predicted"/>